<protein>
    <submittedName>
        <fullName evidence="1">Uncharacterized protein</fullName>
    </submittedName>
</protein>
<comment type="caution">
    <text evidence="1">The sequence shown here is derived from an EMBL/GenBank/DDBJ whole genome shotgun (WGS) entry which is preliminary data.</text>
</comment>
<sequence length="79" mass="8730">MSAFDEFDQERQAIDSLLLQGYTVTGIFEDLDGAKVRFIRREPAGEPIELLLLTADARKHVTTLIFGGSKPAAPIETHT</sequence>
<organism evidence="1 2">
    <name type="scientific">Paenibacillus phytohabitans</name>
    <dbReference type="NCBI Taxonomy" id="2654978"/>
    <lineage>
        <taxon>Bacteria</taxon>
        <taxon>Bacillati</taxon>
        <taxon>Bacillota</taxon>
        <taxon>Bacilli</taxon>
        <taxon>Bacillales</taxon>
        <taxon>Paenibacillaceae</taxon>
        <taxon>Paenibacillus</taxon>
    </lineage>
</organism>
<gene>
    <name evidence="1" type="ORF">GC101_32925</name>
</gene>
<dbReference type="EMBL" id="WHOB01000094">
    <property type="protein sequence ID" value="NOU83666.1"/>
    <property type="molecule type" value="Genomic_DNA"/>
</dbReference>
<name>A0ABX1YRY5_9BACL</name>
<reference evidence="1 2" key="1">
    <citation type="submission" date="2019-10" db="EMBL/GenBank/DDBJ databases">
        <title>Description of Paenibacillus terricola sp. nov.</title>
        <authorList>
            <person name="Carlier A."/>
            <person name="Qi S."/>
        </authorList>
    </citation>
    <scope>NUCLEOTIDE SEQUENCE [LARGE SCALE GENOMIC DNA]</scope>
    <source>
        <strain evidence="1 2">LMG 31459</strain>
    </source>
</reference>
<evidence type="ECO:0000313" key="2">
    <source>
        <dbReference type="Proteomes" id="UP000596857"/>
    </source>
</evidence>
<dbReference type="Proteomes" id="UP000596857">
    <property type="component" value="Unassembled WGS sequence"/>
</dbReference>
<proteinExistence type="predicted"/>
<evidence type="ECO:0000313" key="1">
    <source>
        <dbReference type="EMBL" id="NOU83666.1"/>
    </source>
</evidence>
<accession>A0ABX1YRY5</accession>
<dbReference type="RefSeq" id="WP_171720748.1">
    <property type="nucleotide sequence ID" value="NZ_WHOB01000094.1"/>
</dbReference>
<keyword evidence="2" id="KW-1185">Reference proteome</keyword>